<keyword evidence="2" id="KW-1185">Reference proteome</keyword>
<reference evidence="1 2" key="1">
    <citation type="submission" date="2014-04" db="EMBL/GenBank/DDBJ databases">
        <authorList>
            <consortium name="DOE Joint Genome Institute"/>
            <person name="Kuo A."/>
            <person name="Kohler A."/>
            <person name="Nagy L.G."/>
            <person name="Floudas D."/>
            <person name="Copeland A."/>
            <person name="Barry K.W."/>
            <person name="Cichocki N."/>
            <person name="Veneault-Fourrey C."/>
            <person name="LaButti K."/>
            <person name="Lindquist E.A."/>
            <person name="Lipzen A."/>
            <person name="Lundell T."/>
            <person name="Morin E."/>
            <person name="Murat C."/>
            <person name="Sun H."/>
            <person name="Tunlid A."/>
            <person name="Henrissat B."/>
            <person name="Grigoriev I.V."/>
            <person name="Hibbett D.S."/>
            <person name="Martin F."/>
            <person name="Nordberg H.P."/>
            <person name="Cantor M.N."/>
            <person name="Hua S.X."/>
        </authorList>
    </citation>
    <scope>NUCLEOTIDE SEQUENCE [LARGE SCALE GENOMIC DNA]</scope>
    <source>
        <strain evidence="1 2">LaAM-08-1</strain>
    </source>
</reference>
<dbReference type="EMBL" id="KN838701">
    <property type="protein sequence ID" value="KIJ97116.1"/>
    <property type="molecule type" value="Genomic_DNA"/>
</dbReference>
<proteinExistence type="predicted"/>
<evidence type="ECO:0000313" key="1">
    <source>
        <dbReference type="EMBL" id="KIJ97116.1"/>
    </source>
</evidence>
<reference evidence="2" key="2">
    <citation type="submission" date="2015-01" db="EMBL/GenBank/DDBJ databases">
        <title>Evolutionary Origins and Diversification of the Mycorrhizal Mutualists.</title>
        <authorList>
            <consortium name="DOE Joint Genome Institute"/>
            <consortium name="Mycorrhizal Genomics Consortium"/>
            <person name="Kohler A."/>
            <person name="Kuo A."/>
            <person name="Nagy L.G."/>
            <person name="Floudas D."/>
            <person name="Copeland A."/>
            <person name="Barry K.W."/>
            <person name="Cichocki N."/>
            <person name="Veneault-Fourrey C."/>
            <person name="LaButti K."/>
            <person name="Lindquist E.A."/>
            <person name="Lipzen A."/>
            <person name="Lundell T."/>
            <person name="Morin E."/>
            <person name="Murat C."/>
            <person name="Riley R."/>
            <person name="Ohm R."/>
            <person name="Sun H."/>
            <person name="Tunlid A."/>
            <person name="Henrissat B."/>
            <person name="Grigoriev I.V."/>
            <person name="Hibbett D.S."/>
            <person name="Martin F."/>
        </authorList>
    </citation>
    <scope>NUCLEOTIDE SEQUENCE [LARGE SCALE GENOMIC DNA]</scope>
    <source>
        <strain evidence="2">LaAM-08-1</strain>
    </source>
</reference>
<dbReference type="AlphaFoldDB" id="A0A0C9XHI0"/>
<name>A0A0C9XHI0_9AGAR</name>
<dbReference type="Proteomes" id="UP000054477">
    <property type="component" value="Unassembled WGS sequence"/>
</dbReference>
<sequence length="66" mass="7841">MACKTYHSQVMWTYLTHMVLRDILLPSDDDLEQPFELFVTCWPLEESLFCIPVSCWLTLLQMFLTP</sequence>
<gene>
    <name evidence="1" type="ORF">K443DRAFT_258944</name>
</gene>
<accession>A0A0C9XHI0</accession>
<organism evidence="1 2">
    <name type="scientific">Laccaria amethystina LaAM-08-1</name>
    <dbReference type="NCBI Taxonomy" id="1095629"/>
    <lineage>
        <taxon>Eukaryota</taxon>
        <taxon>Fungi</taxon>
        <taxon>Dikarya</taxon>
        <taxon>Basidiomycota</taxon>
        <taxon>Agaricomycotina</taxon>
        <taxon>Agaricomycetes</taxon>
        <taxon>Agaricomycetidae</taxon>
        <taxon>Agaricales</taxon>
        <taxon>Agaricineae</taxon>
        <taxon>Hydnangiaceae</taxon>
        <taxon>Laccaria</taxon>
    </lineage>
</organism>
<dbReference type="HOGENOM" id="CLU_2831549_0_0_1"/>
<protein>
    <submittedName>
        <fullName evidence="1">Uncharacterized protein</fullName>
    </submittedName>
</protein>
<evidence type="ECO:0000313" key="2">
    <source>
        <dbReference type="Proteomes" id="UP000054477"/>
    </source>
</evidence>